<reference evidence="2 3" key="1">
    <citation type="submission" date="2023-07" db="EMBL/GenBank/DDBJ databases">
        <title>Genomic Encyclopedia of Type Strains, Phase IV (KMG-IV): sequencing the most valuable type-strain genomes for metagenomic binning, comparative biology and taxonomic classification.</title>
        <authorList>
            <person name="Goeker M."/>
        </authorList>
    </citation>
    <scope>NUCLEOTIDE SEQUENCE [LARGE SCALE GENOMIC DNA]</scope>
    <source>
        <strain evidence="2 3">DSM 45903</strain>
    </source>
</reference>
<keyword evidence="1" id="KW-1133">Transmembrane helix</keyword>
<gene>
    <name evidence="2" type="ORF">JOE21_002721</name>
</gene>
<organism evidence="2 3">
    <name type="scientific">Desmospora profundinema</name>
    <dbReference type="NCBI Taxonomy" id="1571184"/>
    <lineage>
        <taxon>Bacteria</taxon>
        <taxon>Bacillati</taxon>
        <taxon>Bacillota</taxon>
        <taxon>Bacilli</taxon>
        <taxon>Bacillales</taxon>
        <taxon>Thermoactinomycetaceae</taxon>
        <taxon>Desmospora</taxon>
    </lineage>
</organism>
<evidence type="ECO:0008006" key="4">
    <source>
        <dbReference type="Google" id="ProtNLM"/>
    </source>
</evidence>
<comment type="caution">
    <text evidence="2">The sequence shown here is derived from an EMBL/GenBank/DDBJ whole genome shotgun (WGS) entry which is preliminary data.</text>
</comment>
<keyword evidence="1" id="KW-0812">Transmembrane</keyword>
<name>A0ABU1IPI8_9BACL</name>
<evidence type="ECO:0000313" key="2">
    <source>
        <dbReference type="EMBL" id="MDR6226711.1"/>
    </source>
</evidence>
<keyword evidence="1" id="KW-0472">Membrane</keyword>
<feature type="transmembrane region" description="Helical" evidence="1">
    <location>
        <begin position="15"/>
        <end position="36"/>
    </location>
</feature>
<keyword evidence="3" id="KW-1185">Reference proteome</keyword>
<dbReference type="Proteomes" id="UP001185012">
    <property type="component" value="Unassembled WGS sequence"/>
</dbReference>
<proteinExistence type="predicted"/>
<evidence type="ECO:0000256" key="1">
    <source>
        <dbReference type="SAM" id="Phobius"/>
    </source>
</evidence>
<sequence length="37" mass="4379">MFFLFPFLGKFKKLVFIQVLIILFFTLLSLGPLLLIF</sequence>
<dbReference type="EMBL" id="JAVDQG010000006">
    <property type="protein sequence ID" value="MDR6226711.1"/>
    <property type="molecule type" value="Genomic_DNA"/>
</dbReference>
<evidence type="ECO:0000313" key="3">
    <source>
        <dbReference type="Proteomes" id="UP001185012"/>
    </source>
</evidence>
<protein>
    <recommendedName>
        <fullName evidence="4">NADH dehydrogenase subunit 4</fullName>
    </recommendedName>
</protein>
<accession>A0ABU1IPI8</accession>